<evidence type="ECO:0000313" key="2">
    <source>
        <dbReference type="EMBL" id="AFZ79922.1"/>
    </source>
</evidence>
<dbReference type="InterPro" id="IPR004891">
    <property type="entry name" value="Mercury-R_MerC"/>
</dbReference>
<dbReference type="eggNOG" id="ENOG502QXJM">
    <property type="taxonomic scope" value="Eukaryota"/>
</dbReference>
<gene>
    <name evidence="2" type="ORF">BEWA_027710</name>
</gene>
<name>L0AWG6_THEEQ</name>
<dbReference type="GO" id="GO:0015097">
    <property type="term" value="F:mercury ion transmembrane transporter activity"/>
    <property type="evidence" value="ECO:0007669"/>
    <property type="project" value="InterPro"/>
</dbReference>
<feature type="transmembrane region" description="Helical" evidence="1">
    <location>
        <begin position="114"/>
        <end position="132"/>
    </location>
</feature>
<accession>L0AWG6</accession>
<proteinExistence type="predicted"/>
<evidence type="ECO:0000313" key="3">
    <source>
        <dbReference type="Proteomes" id="UP000031512"/>
    </source>
</evidence>
<dbReference type="RefSeq" id="XP_004829588.1">
    <property type="nucleotide sequence ID" value="XM_004829531.1"/>
</dbReference>
<dbReference type="VEuPathDB" id="PiroplasmaDB:BEWA_027710"/>
<dbReference type="GO" id="GO:0016020">
    <property type="term" value="C:membrane"/>
    <property type="evidence" value="ECO:0007669"/>
    <property type="project" value="InterPro"/>
</dbReference>
<evidence type="ECO:0008006" key="4">
    <source>
        <dbReference type="Google" id="ProtNLM"/>
    </source>
</evidence>
<dbReference type="OrthoDB" id="366078at2759"/>
<sequence length="151" mass="16867">MDDNLPKEYTRLAMGNGRLRRIGEFFANYAGIICLIDCIVLPIIIAITSCLNVFRDFETVKKITHVLELLIVIPFGTLSVVMNYRKTKKKRLAACGTCGILVIIGSHFFHTTWIHSLISITGCAMLISSNVLSRRHAECDHCSTTVELPNV</sequence>
<reference evidence="2 3" key="1">
    <citation type="journal article" date="2012" name="BMC Genomics">
        <title>Comparative genomic analysis and phylogenetic position of Theileria equi.</title>
        <authorList>
            <person name="Kappmeyer L.S."/>
            <person name="Thiagarajan M."/>
            <person name="Herndon D.R."/>
            <person name="Ramsay J.D."/>
            <person name="Caler E."/>
            <person name="Djikeng A."/>
            <person name="Gillespie J.J."/>
            <person name="Lau A.O."/>
            <person name="Roalson E.H."/>
            <person name="Silva J.C."/>
            <person name="Silva M.G."/>
            <person name="Suarez C.E."/>
            <person name="Ueti M.W."/>
            <person name="Nene V.M."/>
            <person name="Mealey R.H."/>
            <person name="Knowles D.P."/>
            <person name="Brayton K.A."/>
        </authorList>
    </citation>
    <scope>NUCLEOTIDE SEQUENCE [LARGE SCALE GENOMIC DNA]</scope>
    <source>
        <strain evidence="2 3">WA</strain>
    </source>
</reference>
<keyword evidence="1" id="KW-1133">Transmembrane helix</keyword>
<dbReference type="EMBL" id="CP001669">
    <property type="protein sequence ID" value="AFZ79922.1"/>
    <property type="molecule type" value="Genomic_DNA"/>
</dbReference>
<feature type="transmembrane region" description="Helical" evidence="1">
    <location>
        <begin position="26"/>
        <end position="54"/>
    </location>
</feature>
<dbReference type="GeneID" id="15806147"/>
<keyword evidence="3" id="KW-1185">Reference proteome</keyword>
<feature type="transmembrane region" description="Helical" evidence="1">
    <location>
        <begin position="66"/>
        <end position="84"/>
    </location>
</feature>
<dbReference type="Proteomes" id="UP000031512">
    <property type="component" value="Chromosome 1"/>
</dbReference>
<evidence type="ECO:0000256" key="1">
    <source>
        <dbReference type="SAM" id="Phobius"/>
    </source>
</evidence>
<keyword evidence="1" id="KW-0472">Membrane</keyword>
<dbReference type="Pfam" id="PF03203">
    <property type="entry name" value="MerC"/>
    <property type="match status" value="1"/>
</dbReference>
<feature type="transmembrane region" description="Helical" evidence="1">
    <location>
        <begin position="91"/>
        <end position="108"/>
    </location>
</feature>
<dbReference type="KEGG" id="beq:BEWA_027710"/>
<dbReference type="AlphaFoldDB" id="L0AWG6"/>
<protein>
    <recommendedName>
        <fullName evidence="4">MerC domain-containing protein</fullName>
    </recommendedName>
</protein>
<keyword evidence="1" id="KW-0812">Transmembrane</keyword>
<organism evidence="2 3">
    <name type="scientific">Theileria equi strain WA</name>
    <dbReference type="NCBI Taxonomy" id="1537102"/>
    <lineage>
        <taxon>Eukaryota</taxon>
        <taxon>Sar</taxon>
        <taxon>Alveolata</taxon>
        <taxon>Apicomplexa</taxon>
        <taxon>Aconoidasida</taxon>
        <taxon>Piroplasmida</taxon>
        <taxon>Theileriidae</taxon>
        <taxon>Theileria</taxon>
    </lineage>
</organism>